<accession>A0AAV2G3D1</accession>
<feature type="region of interest" description="Disordered" evidence="1">
    <location>
        <begin position="69"/>
        <end position="104"/>
    </location>
</feature>
<name>A0AAV2G3D1_9ROSI</name>
<protein>
    <submittedName>
        <fullName evidence="2">Uncharacterized protein</fullName>
    </submittedName>
</protein>
<evidence type="ECO:0000313" key="3">
    <source>
        <dbReference type="Proteomes" id="UP001497516"/>
    </source>
</evidence>
<proteinExistence type="predicted"/>
<reference evidence="2 3" key="1">
    <citation type="submission" date="2024-04" db="EMBL/GenBank/DDBJ databases">
        <authorList>
            <person name="Fracassetti M."/>
        </authorList>
    </citation>
    <scope>NUCLEOTIDE SEQUENCE [LARGE SCALE GENOMIC DNA]</scope>
</reference>
<gene>
    <name evidence="2" type="ORF">LTRI10_LOCUS44601</name>
</gene>
<feature type="compositionally biased region" description="Polar residues" evidence="1">
    <location>
        <begin position="13"/>
        <end position="24"/>
    </location>
</feature>
<dbReference type="EMBL" id="OZ034820">
    <property type="protein sequence ID" value="CAL1404777.1"/>
    <property type="molecule type" value="Genomic_DNA"/>
</dbReference>
<evidence type="ECO:0000313" key="2">
    <source>
        <dbReference type="EMBL" id="CAL1404777.1"/>
    </source>
</evidence>
<dbReference type="Proteomes" id="UP001497516">
    <property type="component" value="Chromosome 7"/>
</dbReference>
<sequence length="104" mass="11068">MMGIFTARRSAPGQGSSGSPRNCSVMANNVIESKGRGTASTVSHGEANNPKEGIIQICQYTMKTSTLTSSFVSPSKSESPAEAAEMKPEGRKDCRRRKGEARDS</sequence>
<feature type="compositionally biased region" description="Basic residues" evidence="1">
    <location>
        <begin position="93"/>
        <end position="104"/>
    </location>
</feature>
<keyword evidence="3" id="KW-1185">Reference proteome</keyword>
<dbReference type="AlphaFoldDB" id="A0AAV2G3D1"/>
<feature type="region of interest" description="Disordered" evidence="1">
    <location>
        <begin position="1"/>
        <end position="24"/>
    </location>
</feature>
<feature type="compositionally biased region" description="Low complexity" evidence="1">
    <location>
        <begin position="69"/>
        <end position="83"/>
    </location>
</feature>
<evidence type="ECO:0000256" key="1">
    <source>
        <dbReference type="SAM" id="MobiDB-lite"/>
    </source>
</evidence>
<organism evidence="2 3">
    <name type="scientific">Linum trigynum</name>
    <dbReference type="NCBI Taxonomy" id="586398"/>
    <lineage>
        <taxon>Eukaryota</taxon>
        <taxon>Viridiplantae</taxon>
        <taxon>Streptophyta</taxon>
        <taxon>Embryophyta</taxon>
        <taxon>Tracheophyta</taxon>
        <taxon>Spermatophyta</taxon>
        <taxon>Magnoliopsida</taxon>
        <taxon>eudicotyledons</taxon>
        <taxon>Gunneridae</taxon>
        <taxon>Pentapetalae</taxon>
        <taxon>rosids</taxon>
        <taxon>fabids</taxon>
        <taxon>Malpighiales</taxon>
        <taxon>Linaceae</taxon>
        <taxon>Linum</taxon>
    </lineage>
</organism>